<dbReference type="GO" id="GO:0045493">
    <property type="term" value="P:xylan catabolic process"/>
    <property type="evidence" value="ECO:0007669"/>
    <property type="project" value="UniProtKB-KW"/>
</dbReference>
<dbReference type="GO" id="GO:0030600">
    <property type="term" value="F:feruloyl esterase activity"/>
    <property type="evidence" value="ECO:0007669"/>
    <property type="project" value="InterPro"/>
</dbReference>
<proteinExistence type="predicted"/>
<accession>A0A6V8LJA7</accession>
<dbReference type="PANTHER" id="PTHR38050">
    <property type="match status" value="1"/>
</dbReference>
<evidence type="ECO:0000256" key="5">
    <source>
        <dbReference type="ARBA" id="ARBA00022801"/>
    </source>
</evidence>
<dbReference type="Gene3D" id="3.40.50.1820">
    <property type="entry name" value="alpha/beta hydrolase"/>
    <property type="match status" value="1"/>
</dbReference>
<comment type="subcellular location">
    <subcellularLocation>
        <location evidence="1">Secreted</location>
    </subcellularLocation>
</comment>
<dbReference type="InterPro" id="IPR000801">
    <property type="entry name" value="Esterase-like"/>
</dbReference>
<keyword evidence="7" id="KW-0624">Polysaccharide degradation</keyword>
<evidence type="ECO:0000313" key="8">
    <source>
        <dbReference type="EMBL" id="GFJ94147.1"/>
    </source>
</evidence>
<keyword evidence="4" id="KW-0732">Signal</keyword>
<organism evidence="8 9">
    <name type="scientific">Phytohabitans rumicis</name>
    <dbReference type="NCBI Taxonomy" id="1076125"/>
    <lineage>
        <taxon>Bacteria</taxon>
        <taxon>Bacillati</taxon>
        <taxon>Actinomycetota</taxon>
        <taxon>Actinomycetes</taxon>
        <taxon>Micromonosporales</taxon>
        <taxon>Micromonosporaceae</taxon>
    </lineage>
</organism>
<keyword evidence="9" id="KW-1185">Reference proteome</keyword>
<reference evidence="8 9" key="2">
    <citation type="submission" date="2020-03" db="EMBL/GenBank/DDBJ databases">
        <authorList>
            <person name="Ichikawa N."/>
            <person name="Kimura A."/>
            <person name="Kitahashi Y."/>
            <person name="Uohara A."/>
        </authorList>
    </citation>
    <scope>NUCLEOTIDE SEQUENCE [LARGE SCALE GENOMIC DNA]</scope>
    <source>
        <strain evidence="8 9">NBRC 108638</strain>
    </source>
</reference>
<reference evidence="8 9" key="1">
    <citation type="submission" date="2020-03" db="EMBL/GenBank/DDBJ databases">
        <title>Whole genome shotgun sequence of Phytohabitans rumicis NBRC 108638.</title>
        <authorList>
            <person name="Komaki H."/>
            <person name="Tamura T."/>
        </authorList>
    </citation>
    <scope>NUCLEOTIDE SEQUENCE [LARGE SCALE GENOMIC DNA]</scope>
    <source>
        <strain evidence="8 9">NBRC 108638</strain>
    </source>
</reference>
<dbReference type="Pfam" id="PF00756">
    <property type="entry name" value="Esterase"/>
    <property type="match status" value="1"/>
</dbReference>
<keyword evidence="3" id="KW-0858">Xylan degradation</keyword>
<name>A0A6V8LJA7_9ACTN</name>
<evidence type="ECO:0000256" key="1">
    <source>
        <dbReference type="ARBA" id="ARBA00004613"/>
    </source>
</evidence>
<dbReference type="SUPFAM" id="SSF53474">
    <property type="entry name" value="alpha/beta-Hydrolases"/>
    <property type="match status" value="1"/>
</dbReference>
<sequence>MAAALVLLCLAACDASPDGDGEAAAGTTVTVDLDGRPFQLHVPVGYDPARKAPLVVLLHGFQSSAEAQESYFQLTAESDRRGFLYALPDGTRNKAGDRFWNATEACCDFYRSGVDDSAYLSRLIDTVAAGYPVDERRVYLVGHSNGGFMAYRMACEHSGQITAVVSLAGAATDDPARCTPERPVSVLQIHGTADRTIHFDGGDAGGPYPSVGDTLALWRRNNGCGDRADASAAPIDLEARLAGAETTVTTYRTGCRDGTRVELWTIREGSHVPAFTAGFAPAVVDFLYAQVSA</sequence>
<dbReference type="PANTHER" id="PTHR38050:SF2">
    <property type="entry name" value="FERULOYL ESTERASE C-RELATED"/>
    <property type="match status" value="1"/>
</dbReference>
<dbReference type="AlphaFoldDB" id="A0A6V8LJA7"/>
<keyword evidence="5" id="KW-0378">Hydrolase</keyword>
<evidence type="ECO:0008006" key="10">
    <source>
        <dbReference type="Google" id="ProtNLM"/>
    </source>
</evidence>
<evidence type="ECO:0000256" key="7">
    <source>
        <dbReference type="ARBA" id="ARBA00023326"/>
    </source>
</evidence>
<keyword evidence="6" id="KW-0119">Carbohydrate metabolism</keyword>
<dbReference type="GO" id="GO:0005576">
    <property type="term" value="C:extracellular region"/>
    <property type="evidence" value="ECO:0007669"/>
    <property type="project" value="UniProtKB-SubCell"/>
</dbReference>
<evidence type="ECO:0000256" key="6">
    <source>
        <dbReference type="ARBA" id="ARBA00023277"/>
    </source>
</evidence>
<comment type="caution">
    <text evidence="8">The sequence shown here is derived from an EMBL/GenBank/DDBJ whole genome shotgun (WGS) entry which is preliminary data.</text>
</comment>
<dbReference type="InterPro" id="IPR043595">
    <property type="entry name" value="FaeB/C/D"/>
</dbReference>
<keyword evidence="2" id="KW-0964">Secreted</keyword>
<protein>
    <recommendedName>
        <fullName evidence="10">Polyhydroxybutyrate depolymerase</fullName>
    </recommendedName>
</protein>
<evidence type="ECO:0000256" key="4">
    <source>
        <dbReference type="ARBA" id="ARBA00022729"/>
    </source>
</evidence>
<evidence type="ECO:0000313" key="9">
    <source>
        <dbReference type="Proteomes" id="UP000482960"/>
    </source>
</evidence>
<dbReference type="EMBL" id="BLPG01000001">
    <property type="protein sequence ID" value="GFJ94147.1"/>
    <property type="molecule type" value="Genomic_DNA"/>
</dbReference>
<dbReference type="InterPro" id="IPR029058">
    <property type="entry name" value="AB_hydrolase_fold"/>
</dbReference>
<gene>
    <name evidence="8" type="primary">lpqP</name>
    <name evidence="8" type="ORF">Prum_077890</name>
</gene>
<dbReference type="Proteomes" id="UP000482960">
    <property type="component" value="Unassembled WGS sequence"/>
</dbReference>
<evidence type="ECO:0000256" key="2">
    <source>
        <dbReference type="ARBA" id="ARBA00022525"/>
    </source>
</evidence>
<evidence type="ECO:0000256" key="3">
    <source>
        <dbReference type="ARBA" id="ARBA00022651"/>
    </source>
</evidence>